<proteinExistence type="predicted"/>
<dbReference type="EMBL" id="JAYKXN010000003">
    <property type="protein sequence ID" value="KAK7302988.1"/>
    <property type="molecule type" value="Genomic_DNA"/>
</dbReference>
<protein>
    <submittedName>
        <fullName evidence="2">Uncharacterized protein</fullName>
    </submittedName>
</protein>
<comment type="caution">
    <text evidence="2">The sequence shown here is derived from an EMBL/GenBank/DDBJ whole genome shotgun (WGS) entry which is preliminary data.</text>
</comment>
<feature type="transmembrane region" description="Helical" evidence="1">
    <location>
        <begin position="21"/>
        <end position="38"/>
    </location>
</feature>
<organism evidence="2 3">
    <name type="scientific">Clitoria ternatea</name>
    <name type="common">Butterfly pea</name>
    <dbReference type="NCBI Taxonomy" id="43366"/>
    <lineage>
        <taxon>Eukaryota</taxon>
        <taxon>Viridiplantae</taxon>
        <taxon>Streptophyta</taxon>
        <taxon>Embryophyta</taxon>
        <taxon>Tracheophyta</taxon>
        <taxon>Spermatophyta</taxon>
        <taxon>Magnoliopsida</taxon>
        <taxon>eudicotyledons</taxon>
        <taxon>Gunneridae</taxon>
        <taxon>Pentapetalae</taxon>
        <taxon>rosids</taxon>
        <taxon>fabids</taxon>
        <taxon>Fabales</taxon>
        <taxon>Fabaceae</taxon>
        <taxon>Papilionoideae</taxon>
        <taxon>50 kb inversion clade</taxon>
        <taxon>NPAAA clade</taxon>
        <taxon>indigoferoid/millettioid clade</taxon>
        <taxon>Phaseoleae</taxon>
        <taxon>Clitoria</taxon>
    </lineage>
</organism>
<reference evidence="2 3" key="1">
    <citation type="submission" date="2024-01" db="EMBL/GenBank/DDBJ databases">
        <title>The genomes of 5 underutilized Papilionoideae crops provide insights into root nodulation and disease resistance.</title>
        <authorList>
            <person name="Yuan L."/>
        </authorList>
    </citation>
    <scope>NUCLEOTIDE SEQUENCE [LARGE SCALE GENOMIC DNA]</scope>
    <source>
        <strain evidence="2">LY-2023</strain>
        <tissue evidence="2">Leaf</tissue>
    </source>
</reference>
<gene>
    <name evidence="2" type="ORF">RJT34_13887</name>
</gene>
<sequence length="68" mass="7938">MVHHSNGANYLSLKYLGRKKYLEMVCLFCGAFSILASFKSLHIYVEANCTTTLVDLLEYNIWYCYNFL</sequence>
<evidence type="ECO:0000313" key="2">
    <source>
        <dbReference type="EMBL" id="KAK7302988.1"/>
    </source>
</evidence>
<dbReference type="Proteomes" id="UP001359559">
    <property type="component" value="Unassembled WGS sequence"/>
</dbReference>
<evidence type="ECO:0000313" key="3">
    <source>
        <dbReference type="Proteomes" id="UP001359559"/>
    </source>
</evidence>
<evidence type="ECO:0000256" key="1">
    <source>
        <dbReference type="SAM" id="Phobius"/>
    </source>
</evidence>
<accession>A0AAN9PM85</accession>
<dbReference type="AlphaFoldDB" id="A0AAN9PM85"/>
<keyword evidence="3" id="KW-1185">Reference proteome</keyword>
<keyword evidence="1" id="KW-0472">Membrane</keyword>
<name>A0AAN9PM85_CLITE</name>
<keyword evidence="1" id="KW-0812">Transmembrane</keyword>
<keyword evidence="1" id="KW-1133">Transmembrane helix</keyword>